<dbReference type="RefSeq" id="WP_187964121.1">
    <property type="nucleotide sequence ID" value="NZ_JACVDC010000005.1"/>
</dbReference>
<dbReference type="Proteomes" id="UP000653730">
    <property type="component" value="Unassembled WGS sequence"/>
</dbReference>
<sequence length="72" mass="7549">MKKKMLTIIILATLLISCKETHKLGNPGTSAAEANANGSVKDEAQQAPGIPGDHAIEKLLNGLQPGTRKDSL</sequence>
<comment type="caution">
    <text evidence="2">The sequence shown here is derived from an EMBL/GenBank/DDBJ whole genome shotgun (WGS) entry which is preliminary data.</text>
</comment>
<reference evidence="2 3" key="1">
    <citation type="submission" date="2020-09" db="EMBL/GenBank/DDBJ databases">
        <title>Sinomicrobium weinanense sp. nov., a halophilic bacteria isolated from saline-alkali soil.</title>
        <authorList>
            <person name="Wu P."/>
            <person name="Ren H."/>
            <person name="Mei Y."/>
            <person name="Liang Y."/>
            <person name="Chen Z."/>
        </authorList>
    </citation>
    <scope>NUCLEOTIDE SEQUENCE [LARGE SCALE GENOMIC DNA]</scope>
    <source>
        <strain evidence="2 3">FJxs</strain>
    </source>
</reference>
<dbReference type="EMBL" id="JACVDC010000005">
    <property type="protein sequence ID" value="MBC9794965.1"/>
    <property type="molecule type" value="Genomic_DNA"/>
</dbReference>
<gene>
    <name evidence="2" type="ORF">IBL28_03220</name>
</gene>
<keyword evidence="3" id="KW-1185">Reference proteome</keyword>
<protein>
    <submittedName>
        <fullName evidence="2">Uncharacterized protein</fullName>
    </submittedName>
</protein>
<evidence type="ECO:0000313" key="3">
    <source>
        <dbReference type="Proteomes" id="UP000653730"/>
    </source>
</evidence>
<evidence type="ECO:0000256" key="1">
    <source>
        <dbReference type="SAM" id="MobiDB-lite"/>
    </source>
</evidence>
<evidence type="ECO:0000313" key="2">
    <source>
        <dbReference type="EMBL" id="MBC9794965.1"/>
    </source>
</evidence>
<name>A0A926Q2R9_9FLAO</name>
<feature type="region of interest" description="Disordered" evidence="1">
    <location>
        <begin position="27"/>
        <end position="53"/>
    </location>
</feature>
<organism evidence="2 3">
    <name type="scientific">Sinomicrobium weinanense</name>
    <dbReference type="NCBI Taxonomy" id="2842200"/>
    <lineage>
        <taxon>Bacteria</taxon>
        <taxon>Pseudomonadati</taxon>
        <taxon>Bacteroidota</taxon>
        <taxon>Flavobacteriia</taxon>
        <taxon>Flavobacteriales</taxon>
        <taxon>Flavobacteriaceae</taxon>
        <taxon>Sinomicrobium</taxon>
    </lineage>
</organism>
<dbReference type="AlphaFoldDB" id="A0A926Q2R9"/>
<accession>A0A926Q2R9</accession>
<proteinExistence type="predicted"/>
<dbReference type="PROSITE" id="PS51257">
    <property type="entry name" value="PROKAR_LIPOPROTEIN"/>
    <property type="match status" value="1"/>
</dbReference>